<evidence type="ECO:0000256" key="12">
    <source>
        <dbReference type="ARBA" id="ARBA00005189"/>
    </source>
</evidence>
<evidence type="ECO:0000256" key="26">
    <source>
        <dbReference type="SAM" id="MobiDB-lite"/>
    </source>
</evidence>
<comment type="similarity">
    <text evidence="13 24 25">Belongs to the CDS family.</text>
</comment>
<dbReference type="PROSITE" id="PS01315">
    <property type="entry name" value="CDS"/>
    <property type="match status" value="1"/>
</dbReference>
<evidence type="ECO:0000256" key="1">
    <source>
        <dbReference type="ARBA" id="ARBA00000060"/>
    </source>
</evidence>
<feature type="transmembrane region" description="Helical" evidence="24">
    <location>
        <begin position="223"/>
        <end position="241"/>
    </location>
</feature>
<protein>
    <recommendedName>
        <fullName evidence="14 24">Phosphatidate cytidylyltransferase</fullName>
        <ecNumber evidence="14 24">2.7.7.41</ecNumber>
    </recommendedName>
</protein>
<evidence type="ECO:0000256" key="14">
    <source>
        <dbReference type="ARBA" id="ARBA00012487"/>
    </source>
</evidence>
<dbReference type="Proteomes" id="UP000694724">
    <property type="component" value="Unplaced"/>
</dbReference>
<comment type="subcellular location">
    <subcellularLocation>
        <location evidence="10">Membrane</location>
        <topology evidence="10">Multi-pass membrane protein</topology>
    </subcellularLocation>
</comment>
<evidence type="ECO:0000256" key="17">
    <source>
        <dbReference type="ARBA" id="ARBA00022692"/>
    </source>
</evidence>
<evidence type="ECO:0000256" key="3">
    <source>
        <dbReference type="ARBA" id="ARBA00000515"/>
    </source>
</evidence>
<evidence type="ECO:0000313" key="28">
    <source>
        <dbReference type="Proteomes" id="UP000694728"/>
    </source>
</evidence>
<keyword evidence="15 24" id="KW-0444">Lipid biosynthesis</keyword>
<evidence type="ECO:0000256" key="23">
    <source>
        <dbReference type="ARBA" id="ARBA00023264"/>
    </source>
</evidence>
<dbReference type="Proteomes" id="UP000694720">
    <property type="component" value="Unplaced"/>
</dbReference>
<feature type="transmembrane region" description="Helical" evidence="24">
    <location>
        <begin position="139"/>
        <end position="158"/>
    </location>
</feature>
<keyword evidence="21 24" id="KW-0472">Membrane</keyword>
<dbReference type="InterPro" id="IPR000374">
    <property type="entry name" value="PC_trans"/>
</dbReference>
<comment type="function">
    <text evidence="24">Catalyzes the conversion of phosphatidic acid (PA) to CDP-diacylglycerol (CDP-DAG), an essential intermediate in the synthesis of phosphatidylglycerol, cardiolipin and phosphatidylinositol.</text>
</comment>
<evidence type="ECO:0000256" key="4">
    <source>
        <dbReference type="ARBA" id="ARBA00000859"/>
    </source>
</evidence>
<proteinExistence type="inferred from homology"/>
<comment type="catalytic activity">
    <reaction evidence="9">
        <text>a 1,2-diacyl-sn-glycero-3-phosphate + CTP + H(+) = a CDP-1,2-diacyl-sn-glycerol + diphosphate</text>
        <dbReference type="Rhea" id="RHEA:16229"/>
        <dbReference type="ChEBI" id="CHEBI:15378"/>
        <dbReference type="ChEBI" id="CHEBI:33019"/>
        <dbReference type="ChEBI" id="CHEBI:37563"/>
        <dbReference type="ChEBI" id="CHEBI:58332"/>
        <dbReference type="ChEBI" id="CHEBI:58608"/>
        <dbReference type="EC" id="2.7.7.41"/>
    </reaction>
    <physiologicalReaction direction="left-to-right" evidence="9">
        <dbReference type="Rhea" id="RHEA:16230"/>
    </physiologicalReaction>
</comment>
<dbReference type="Ensembl" id="ENSSSCT00045055633.1">
    <property type="protein sequence ID" value="ENSSSCP00045038805.1"/>
    <property type="gene ID" value="ENSSSCG00045032238.1"/>
</dbReference>
<evidence type="ECO:0000256" key="5">
    <source>
        <dbReference type="ARBA" id="ARBA00001021"/>
    </source>
</evidence>
<dbReference type="Ensembl" id="ENSSSCT00055008275.1">
    <property type="protein sequence ID" value="ENSSSCP00055006542.1"/>
    <property type="gene ID" value="ENSSSCG00055004195.1"/>
</dbReference>
<keyword evidence="16 24" id="KW-0808">Transferase</keyword>
<keyword evidence="23 24" id="KW-1208">Phospholipid metabolism</keyword>
<evidence type="ECO:0000256" key="2">
    <source>
        <dbReference type="ARBA" id="ARBA00000281"/>
    </source>
</evidence>
<dbReference type="Ensembl" id="ENSSSCT00030041577.1">
    <property type="protein sequence ID" value="ENSSSCP00030018893.1"/>
    <property type="gene ID" value="ENSSSCG00030029820.1"/>
</dbReference>
<comment type="catalytic activity">
    <reaction evidence="1">
        <text>1,2-di-(9Z-octadecenoyl)-sn-glycero-3-phosphate + CTP + H(+) = 1,2-di-(9Z-octadecenoyl)-sn-glycero-3-cytidine-5'-diphosphate + diphosphate</text>
        <dbReference type="Rhea" id="RHEA:45676"/>
        <dbReference type="ChEBI" id="CHEBI:15378"/>
        <dbReference type="ChEBI" id="CHEBI:33019"/>
        <dbReference type="ChEBI" id="CHEBI:37563"/>
        <dbReference type="ChEBI" id="CHEBI:74546"/>
        <dbReference type="ChEBI" id="CHEBI:85356"/>
    </reaction>
    <physiologicalReaction direction="left-to-right" evidence="1">
        <dbReference type="Rhea" id="RHEA:45677"/>
    </physiologicalReaction>
</comment>
<evidence type="ECO:0000256" key="19">
    <source>
        <dbReference type="ARBA" id="ARBA00022989"/>
    </source>
</evidence>
<dbReference type="InterPro" id="IPR016720">
    <property type="entry name" value="PC_Trfase_euk"/>
</dbReference>
<comment type="caution">
    <text evidence="24">Lacks conserved residue(s) required for the propagation of feature annotation.</text>
</comment>
<dbReference type="EC" id="2.7.7.41" evidence="14 24"/>
<evidence type="ECO:0000256" key="24">
    <source>
        <dbReference type="PIRNR" id="PIRNR018269"/>
    </source>
</evidence>
<reference evidence="27" key="1">
    <citation type="submission" date="2025-05" db="UniProtKB">
        <authorList>
            <consortium name="Ensembl"/>
        </authorList>
    </citation>
    <scope>IDENTIFICATION</scope>
</reference>
<dbReference type="GO" id="GO:0016020">
    <property type="term" value="C:membrane"/>
    <property type="evidence" value="ECO:0007669"/>
    <property type="project" value="UniProtKB-SubCell"/>
</dbReference>
<comment type="pathway">
    <text evidence="12">Lipid metabolism.</text>
</comment>
<dbReference type="Ensembl" id="ENSSSCT00050016064.1">
    <property type="protein sequence ID" value="ENSSSCP00050006583.1"/>
    <property type="gene ID" value="ENSSSCG00050011783.1"/>
</dbReference>
<evidence type="ECO:0000256" key="21">
    <source>
        <dbReference type="ARBA" id="ARBA00023136"/>
    </source>
</evidence>
<name>A0A8D1IR15_PIG</name>
<comment type="catalytic activity">
    <reaction evidence="3">
        <text>1-octadecanoyl-2-(9Z,12Z-octadecadienoyl)-sn-glycero-3-phosphate + CTP + H(+) = 1-octadecanoyl-2-(9Z,12Z-octadecadienoyl)-sn-glycero-3-cytidine-5'-diphosphate + diphosphate</text>
        <dbReference type="Rhea" id="RHEA:45660"/>
        <dbReference type="ChEBI" id="CHEBI:15378"/>
        <dbReference type="ChEBI" id="CHEBI:33019"/>
        <dbReference type="ChEBI" id="CHEBI:37563"/>
        <dbReference type="ChEBI" id="CHEBI:77098"/>
        <dbReference type="ChEBI" id="CHEBI:85352"/>
    </reaction>
    <physiologicalReaction direction="left-to-right" evidence="3">
        <dbReference type="Rhea" id="RHEA:45661"/>
    </physiologicalReaction>
</comment>
<evidence type="ECO:0000256" key="6">
    <source>
        <dbReference type="ARBA" id="ARBA00001056"/>
    </source>
</evidence>
<dbReference type="AlphaFoldDB" id="A0A8D1IR15"/>
<evidence type="ECO:0000256" key="13">
    <source>
        <dbReference type="ARBA" id="ARBA00010185"/>
    </source>
</evidence>
<keyword evidence="22 24" id="KW-0594">Phospholipid biosynthesis</keyword>
<keyword evidence="20 24" id="KW-0443">Lipid metabolism</keyword>
<dbReference type="PANTHER" id="PTHR13773:SF16">
    <property type="entry name" value="PHOSPHATIDATE CYTIDYLYLTRANSFERASE 1"/>
    <property type="match status" value="1"/>
</dbReference>
<keyword evidence="19 24" id="KW-1133">Transmembrane helix</keyword>
<evidence type="ECO:0000256" key="18">
    <source>
        <dbReference type="ARBA" id="ARBA00022695"/>
    </source>
</evidence>
<evidence type="ECO:0000256" key="9">
    <source>
        <dbReference type="ARBA" id="ARBA00001902"/>
    </source>
</evidence>
<evidence type="ECO:0000256" key="20">
    <source>
        <dbReference type="ARBA" id="ARBA00023098"/>
    </source>
</evidence>
<comment type="catalytic activity">
    <reaction evidence="5">
        <text>1,2-di-(5Z,8Z,11Z,14Z)-eicosatetraenoyl-sn-glycero-3-phosphate + CTP + H(+) = 1,2-di-(5Z,8Z,11Z,14Z-eicosatetraenoyl)-sn-glycero-3-cytidine-5'-diphosphate + diphosphate</text>
        <dbReference type="Rhea" id="RHEA:45656"/>
        <dbReference type="ChEBI" id="CHEBI:15378"/>
        <dbReference type="ChEBI" id="CHEBI:33019"/>
        <dbReference type="ChEBI" id="CHEBI:37563"/>
        <dbReference type="ChEBI" id="CHEBI:77126"/>
        <dbReference type="ChEBI" id="CHEBI:85351"/>
    </reaction>
    <physiologicalReaction direction="left-to-right" evidence="5">
        <dbReference type="Rhea" id="RHEA:45657"/>
    </physiologicalReaction>
</comment>
<accession>A0A8D1IR15</accession>
<evidence type="ECO:0000256" key="11">
    <source>
        <dbReference type="ARBA" id="ARBA00005119"/>
    </source>
</evidence>
<comment type="catalytic activity">
    <reaction evidence="2">
        <text>1-octadecanoyl-2-(4Z,7Z,10Z,13Z,16Z,19Z-docosahexaenoyl)-sn-glycero-3-phosphate + CTP + H(+) = 1-octadecanoyl-2-(4Z,7Z,10Z,13Z,16Z,19Z-docosahexaenoyl)-sn-glycero-3-cytidine-5'-diphosphate + diphosphate</text>
        <dbReference type="Rhea" id="RHEA:45668"/>
        <dbReference type="ChEBI" id="CHEBI:15378"/>
        <dbReference type="ChEBI" id="CHEBI:33019"/>
        <dbReference type="ChEBI" id="CHEBI:37563"/>
        <dbReference type="ChEBI" id="CHEBI:77130"/>
        <dbReference type="ChEBI" id="CHEBI:85354"/>
    </reaction>
    <physiologicalReaction direction="left-to-right" evidence="2">
        <dbReference type="Rhea" id="RHEA:45669"/>
    </physiologicalReaction>
</comment>
<evidence type="ECO:0000256" key="10">
    <source>
        <dbReference type="ARBA" id="ARBA00004141"/>
    </source>
</evidence>
<dbReference type="Ensembl" id="ENSSSCT00035018631.1">
    <property type="protein sequence ID" value="ENSSSCP00035006545.1"/>
    <property type="gene ID" value="ENSSSCG00035014672.1"/>
</dbReference>
<feature type="transmembrane region" description="Helical" evidence="24">
    <location>
        <begin position="295"/>
        <end position="317"/>
    </location>
</feature>
<evidence type="ECO:0000256" key="15">
    <source>
        <dbReference type="ARBA" id="ARBA00022516"/>
    </source>
</evidence>
<evidence type="ECO:0000256" key="7">
    <source>
        <dbReference type="ARBA" id="ARBA00001617"/>
    </source>
</evidence>
<feature type="transmembrane region" description="Helical" evidence="24">
    <location>
        <begin position="185"/>
        <end position="203"/>
    </location>
</feature>
<dbReference type="Proteomes" id="UP000694571">
    <property type="component" value="Unplaced"/>
</dbReference>
<feature type="region of interest" description="Disordered" evidence="26">
    <location>
        <begin position="1"/>
        <end position="66"/>
    </location>
</feature>
<dbReference type="PANTHER" id="PTHR13773">
    <property type="entry name" value="PHOSPHATIDATE CYTIDYLYLTRANSFERASE"/>
    <property type="match status" value="1"/>
</dbReference>
<sequence>MWELRHRGGCPSPGGAVAPPPREGEAAGGDHETESTSDKETDIDDRYGDLDSRTDSDIPDIPPSSDRTPEILKRALSGLSSRWKNWWIRGILTLTMISLFFLVIYMGSFMLMLLVLGIQVKCFHEIITIGYRVYRSYDLPWFRTLSWYFLLCVNYFFYGETVADYFATFVQREEQLQFLIRYHRFISFALYLAGFCMFVLSLVKKHYRLQFYMLSPKKTWEGFIGGFFSTVVFGFIAAYVLSKYQYFVCPVEYRSDINSFVTECEPSELFQLQSYSLPPSLKAVLRQEAVSLYPFQIHSIALSTFASLIGPFGGFFASGFKRAFKIKDFANTIPGHGGIMDRFDCQYLMATFVHVYITSFIRGPNPSKVLQQLLVLQPEQQLNIYKTLKIHLIEKGILQPTLKV</sequence>
<comment type="pathway">
    <text evidence="11 24 25">Phospholipid metabolism; CDP-diacylglycerol biosynthesis; CDP-diacylglycerol from sn-glycerol 3-phosphate: step 3/3.</text>
</comment>
<feature type="compositionally biased region" description="Basic and acidic residues" evidence="26">
    <location>
        <begin position="22"/>
        <end position="56"/>
    </location>
</feature>
<dbReference type="Proteomes" id="UP000694570">
    <property type="component" value="Unplaced"/>
</dbReference>
<dbReference type="GO" id="GO:0004605">
    <property type="term" value="F:phosphatidate cytidylyltransferase activity"/>
    <property type="evidence" value="ECO:0007669"/>
    <property type="project" value="UniProtKB-UniRule"/>
</dbReference>
<evidence type="ECO:0000256" key="8">
    <source>
        <dbReference type="ARBA" id="ARBA00001729"/>
    </source>
</evidence>
<dbReference type="GO" id="GO:0016024">
    <property type="term" value="P:CDP-diacylglycerol biosynthetic process"/>
    <property type="evidence" value="ECO:0007669"/>
    <property type="project" value="UniProtKB-UniRule"/>
</dbReference>
<comment type="catalytic activity">
    <reaction evidence="4">
        <text>1-octadecanoyl-2-(9Z-octadecenoyl)-sn-glycero-3-phosphate + CTP + H(+) = 1-octadecanoyl-2-(9Z-octadecenoyl)-sn-glycero-3-cytidine-5'-diphosphate + diphosphate</text>
        <dbReference type="Rhea" id="RHEA:45664"/>
        <dbReference type="ChEBI" id="CHEBI:15378"/>
        <dbReference type="ChEBI" id="CHEBI:33019"/>
        <dbReference type="ChEBI" id="CHEBI:37563"/>
        <dbReference type="ChEBI" id="CHEBI:74560"/>
        <dbReference type="ChEBI" id="CHEBI:85353"/>
    </reaction>
    <physiologicalReaction direction="left-to-right" evidence="4">
        <dbReference type="Rhea" id="RHEA:45665"/>
    </physiologicalReaction>
</comment>
<organism evidence="27 28">
    <name type="scientific">Sus scrofa</name>
    <name type="common">Pig</name>
    <dbReference type="NCBI Taxonomy" id="9823"/>
    <lineage>
        <taxon>Eukaryota</taxon>
        <taxon>Metazoa</taxon>
        <taxon>Chordata</taxon>
        <taxon>Craniata</taxon>
        <taxon>Vertebrata</taxon>
        <taxon>Euteleostomi</taxon>
        <taxon>Mammalia</taxon>
        <taxon>Eutheria</taxon>
        <taxon>Laurasiatheria</taxon>
        <taxon>Artiodactyla</taxon>
        <taxon>Suina</taxon>
        <taxon>Suidae</taxon>
        <taxon>Sus</taxon>
    </lineage>
</organism>
<keyword evidence="17 24" id="KW-0812">Transmembrane</keyword>
<comment type="catalytic activity">
    <reaction evidence="6">
        <text>1,2-di-(9Z,12Z-octadecadienoyl)-sn-glycero-3-phosphate + CTP + H(+) = 1,2-di-(9Z,12Z-octadecadienoyl)-sn-glycero-3-cytidine-5'-diphosphate + diphosphate</text>
        <dbReference type="Rhea" id="RHEA:45672"/>
        <dbReference type="ChEBI" id="CHEBI:15378"/>
        <dbReference type="ChEBI" id="CHEBI:33019"/>
        <dbReference type="ChEBI" id="CHEBI:37563"/>
        <dbReference type="ChEBI" id="CHEBI:77128"/>
        <dbReference type="ChEBI" id="CHEBI:85355"/>
    </reaction>
    <physiologicalReaction direction="left-to-right" evidence="6">
        <dbReference type="Rhea" id="RHEA:45673"/>
    </physiologicalReaction>
</comment>
<dbReference type="PIRSF" id="PIRSF018269">
    <property type="entry name" value="PC_trans_euk"/>
    <property type="match status" value="1"/>
</dbReference>
<comment type="catalytic activity">
    <reaction evidence="7">
        <text>1-hexadecanoyl-2-(5Z,8Z,11Z,14Z-eicosatetraenoyl)-sn-glycero-3-phosphate + CTP + H(+) = 1-hexadecanoyl-2-(5Z,8Z,11Z,14Z-eicosatetraenoyl)-sn-glycero-3-cytidine-5'-diphosphate + diphosphate</text>
        <dbReference type="Rhea" id="RHEA:45652"/>
        <dbReference type="ChEBI" id="CHEBI:15378"/>
        <dbReference type="ChEBI" id="CHEBI:33019"/>
        <dbReference type="ChEBI" id="CHEBI:37563"/>
        <dbReference type="ChEBI" id="CHEBI:72864"/>
        <dbReference type="ChEBI" id="CHEBI:85350"/>
    </reaction>
    <physiologicalReaction direction="left-to-right" evidence="7">
        <dbReference type="Rhea" id="RHEA:45653"/>
    </physiologicalReaction>
</comment>
<dbReference type="Pfam" id="PF01148">
    <property type="entry name" value="CTP_transf_1"/>
    <property type="match status" value="2"/>
</dbReference>
<evidence type="ECO:0000256" key="25">
    <source>
        <dbReference type="RuleBase" id="RU003938"/>
    </source>
</evidence>
<evidence type="ECO:0000313" key="27">
    <source>
        <dbReference type="Ensembl" id="ENSSSCP00045038805.1"/>
    </source>
</evidence>
<evidence type="ECO:0000256" key="16">
    <source>
        <dbReference type="ARBA" id="ARBA00022679"/>
    </source>
</evidence>
<feature type="transmembrane region" description="Helical" evidence="24">
    <location>
        <begin position="86"/>
        <end position="118"/>
    </location>
</feature>
<keyword evidence="18 24" id="KW-0548">Nucleotidyltransferase</keyword>
<comment type="catalytic activity">
    <reaction evidence="8">
        <text>1-octadecanoyl-2-(5Z,8Z,11Z,14Z-eicosatetraenoyl)-sn-glycero-3-phosphate + CTP + H(+) = 1-octadecanoyl-2-(5Z,8Z,11Z,14Z-eicosatetraenoyl)-sn-glycero-3-cytidine-5'-diphosphate + diphosphate</text>
        <dbReference type="Rhea" id="RHEA:45648"/>
        <dbReference type="ChEBI" id="CHEBI:15378"/>
        <dbReference type="ChEBI" id="CHEBI:33019"/>
        <dbReference type="ChEBI" id="CHEBI:37563"/>
        <dbReference type="ChEBI" id="CHEBI:77091"/>
        <dbReference type="ChEBI" id="CHEBI:85349"/>
    </reaction>
    <physiologicalReaction direction="left-to-right" evidence="8">
        <dbReference type="Rhea" id="RHEA:45649"/>
    </physiologicalReaction>
</comment>
<dbReference type="Proteomes" id="UP000694728">
    <property type="component" value="Unplaced"/>
</dbReference>
<evidence type="ECO:0000256" key="22">
    <source>
        <dbReference type="ARBA" id="ARBA00023209"/>
    </source>
</evidence>
<gene>
    <name evidence="27" type="primary">CDS1</name>
</gene>
<dbReference type="UniPathway" id="UPA00557">
    <property type="reaction ID" value="UER00614"/>
</dbReference>